<dbReference type="PANTHER" id="PTHR42748">
    <property type="entry name" value="NITROGEN METABOLITE REPRESSION PROTEIN NMRA FAMILY MEMBER"/>
    <property type="match status" value="1"/>
</dbReference>
<dbReference type="Proteomes" id="UP000799750">
    <property type="component" value="Unassembled WGS sequence"/>
</dbReference>
<feature type="domain" description="NmrA-like" evidence="4">
    <location>
        <begin position="5"/>
        <end position="260"/>
    </location>
</feature>
<dbReference type="EMBL" id="MU004195">
    <property type="protein sequence ID" value="KAF2491447.1"/>
    <property type="molecule type" value="Genomic_DNA"/>
</dbReference>
<evidence type="ECO:0000256" key="3">
    <source>
        <dbReference type="ARBA" id="ARBA00023002"/>
    </source>
</evidence>
<organism evidence="5 6">
    <name type="scientific">Lophium mytilinum</name>
    <dbReference type="NCBI Taxonomy" id="390894"/>
    <lineage>
        <taxon>Eukaryota</taxon>
        <taxon>Fungi</taxon>
        <taxon>Dikarya</taxon>
        <taxon>Ascomycota</taxon>
        <taxon>Pezizomycotina</taxon>
        <taxon>Dothideomycetes</taxon>
        <taxon>Pleosporomycetidae</taxon>
        <taxon>Mytilinidiales</taxon>
        <taxon>Mytilinidiaceae</taxon>
        <taxon>Lophium</taxon>
    </lineage>
</organism>
<gene>
    <name evidence="5" type="ORF">BU16DRAFT_594385</name>
</gene>
<keyword evidence="3" id="KW-0560">Oxidoreductase</keyword>
<dbReference type="AlphaFoldDB" id="A0A6A6QJ19"/>
<dbReference type="InterPro" id="IPR008030">
    <property type="entry name" value="NmrA-like"/>
</dbReference>
<dbReference type="Gene3D" id="3.40.50.720">
    <property type="entry name" value="NAD(P)-binding Rossmann-like Domain"/>
    <property type="match status" value="1"/>
</dbReference>
<evidence type="ECO:0000313" key="5">
    <source>
        <dbReference type="EMBL" id="KAF2491447.1"/>
    </source>
</evidence>
<keyword evidence="2" id="KW-0521">NADP</keyword>
<evidence type="ECO:0000313" key="6">
    <source>
        <dbReference type="Proteomes" id="UP000799750"/>
    </source>
</evidence>
<dbReference type="Pfam" id="PF05368">
    <property type="entry name" value="NmrA"/>
    <property type="match status" value="1"/>
</dbReference>
<name>A0A6A6QJ19_9PEZI</name>
<dbReference type="GO" id="GO:0005634">
    <property type="term" value="C:nucleus"/>
    <property type="evidence" value="ECO:0007669"/>
    <property type="project" value="TreeGrafter"/>
</dbReference>
<reference evidence="5" key="1">
    <citation type="journal article" date="2020" name="Stud. Mycol.">
        <title>101 Dothideomycetes genomes: a test case for predicting lifestyles and emergence of pathogens.</title>
        <authorList>
            <person name="Haridas S."/>
            <person name="Albert R."/>
            <person name="Binder M."/>
            <person name="Bloem J."/>
            <person name="Labutti K."/>
            <person name="Salamov A."/>
            <person name="Andreopoulos B."/>
            <person name="Baker S."/>
            <person name="Barry K."/>
            <person name="Bills G."/>
            <person name="Bluhm B."/>
            <person name="Cannon C."/>
            <person name="Castanera R."/>
            <person name="Culley D."/>
            <person name="Daum C."/>
            <person name="Ezra D."/>
            <person name="Gonzalez J."/>
            <person name="Henrissat B."/>
            <person name="Kuo A."/>
            <person name="Liang C."/>
            <person name="Lipzen A."/>
            <person name="Lutzoni F."/>
            <person name="Magnuson J."/>
            <person name="Mondo S."/>
            <person name="Nolan M."/>
            <person name="Ohm R."/>
            <person name="Pangilinan J."/>
            <person name="Park H.-J."/>
            <person name="Ramirez L."/>
            <person name="Alfaro M."/>
            <person name="Sun H."/>
            <person name="Tritt A."/>
            <person name="Yoshinaga Y."/>
            <person name="Zwiers L.-H."/>
            <person name="Turgeon B."/>
            <person name="Goodwin S."/>
            <person name="Spatafora J."/>
            <person name="Crous P."/>
            <person name="Grigoriev I."/>
        </authorList>
    </citation>
    <scope>NUCLEOTIDE SEQUENCE</scope>
    <source>
        <strain evidence="5">CBS 269.34</strain>
    </source>
</reference>
<dbReference type="InterPro" id="IPR051164">
    <property type="entry name" value="NmrA-like_oxidored"/>
</dbReference>
<evidence type="ECO:0000259" key="4">
    <source>
        <dbReference type="Pfam" id="PF05368"/>
    </source>
</evidence>
<dbReference type="OrthoDB" id="419598at2759"/>
<protein>
    <submittedName>
        <fullName evidence="5">NAD(P)-binding protein</fullName>
    </submittedName>
</protein>
<dbReference type="PANTHER" id="PTHR42748:SF30">
    <property type="entry name" value="NMRA-LIKE DOMAIN-CONTAINING PROTEIN"/>
    <property type="match status" value="1"/>
</dbReference>
<comment type="similarity">
    <text evidence="1">Belongs to the NmrA-type oxidoreductase family.</text>
</comment>
<evidence type="ECO:0000256" key="1">
    <source>
        <dbReference type="ARBA" id="ARBA00006328"/>
    </source>
</evidence>
<dbReference type="GO" id="GO:0016491">
    <property type="term" value="F:oxidoreductase activity"/>
    <property type="evidence" value="ECO:0007669"/>
    <property type="project" value="UniProtKB-KW"/>
</dbReference>
<dbReference type="InterPro" id="IPR036291">
    <property type="entry name" value="NAD(P)-bd_dom_sf"/>
</dbReference>
<evidence type="ECO:0000256" key="2">
    <source>
        <dbReference type="ARBA" id="ARBA00022857"/>
    </source>
</evidence>
<dbReference type="SUPFAM" id="SSF51735">
    <property type="entry name" value="NAD(P)-binding Rossmann-fold domains"/>
    <property type="match status" value="1"/>
</dbReference>
<accession>A0A6A6QJ19</accession>
<sequence>MSSPKTALVLRATGAQGRGAVSHLLAHGWRVHALVRDPTDARALSLEKLGAKLFKGSLSTPSLTNTAPSTSSSTITGLDAAIAGCTALFLAQMPNWTPGGEAAEGAAILAAAQAAGVQHVVHATTLSLNDPEHAAKMAGTIVAPAVLGKGEVEELVKASGITYTILRPGWFMTNLTLPLVGAMFPQLVAEGRFVHSYGEGCVLPLVDPDDVGAFAAAAVEDPARFGGRTIAVAGEKLGIAEILKEIEKVGGKEFEIVARTAEEIERTKGEPIVAGSC</sequence>
<proteinExistence type="inferred from homology"/>
<keyword evidence="6" id="KW-1185">Reference proteome</keyword>